<dbReference type="Proteomes" id="UP000011626">
    <property type="component" value="Unassembled WGS sequence"/>
</dbReference>
<dbReference type="AlphaFoldDB" id="M0CCR1"/>
<reference evidence="1 2" key="1">
    <citation type="journal article" date="2014" name="PLoS Genet.">
        <title>Phylogenetically driven sequencing of extremely halophilic archaea reveals strategies for static and dynamic osmo-response.</title>
        <authorList>
            <person name="Becker E.A."/>
            <person name="Seitzer P.M."/>
            <person name="Tritt A."/>
            <person name="Larsen D."/>
            <person name="Krusor M."/>
            <person name="Yao A.I."/>
            <person name="Wu D."/>
            <person name="Madern D."/>
            <person name="Eisen J.A."/>
            <person name="Darling A.E."/>
            <person name="Facciotti M.T."/>
        </authorList>
    </citation>
    <scope>NUCLEOTIDE SEQUENCE [LARGE SCALE GENOMIC DNA]</scope>
    <source>
        <strain evidence="1 2">2-9-1</strain>
    </source>
</reference>
<sequence>MFQFLCIIRIVVVDVSDVFWRIFWLIVGDADEMSILERRFELRGILPSRLFRVGHRLRYVLEELVYRGIRGGSHEPGEVSVIGSCGIHPRAQSRCERAGSLPRSRRPLETDDLCSALRNECSLLITRE</sequence>
<protein>
    <submittedName>
        <fullName evidence="1">Uncharacterized protein</fullName>
    </submittedName>
</protein>
<proteinExistence type="predicted"/>
<organism evidence="1 2">
    <name type="scientific">Halosimplex carlsbadense 2-9-1</name>
    <dbReference type="NCBI Taxonomy" id="797114"/>
    <lineage>
        <taxon>Archaea</taxon>
        <taxon>Methanobacteriati</taxon>
        <taxon>Methanobacteriota</taxon>
        <taxon>Stenosarchaea group</taxon>
        <taxon>Halobacteria</taxon>
        <taxon>Halobacteriales</taxon>
        <taxon>Haloarculaceae</taxon>
        <taxon>Halosimplex</taxon>
    </lineage>
</organism>
<evidence type="ECO:0000313" key="2">
    <source>
        <dbReference type="Proteomes" id="UP000011626"/>
    </source>
</evidence>
<gene>
    <name evidence="1" type="ORF">C475_22104</name>
</gene>
<name>M0CCR1_9EURY</name>
<keyword evidence="2" id="KW-1185">Reference proteome</keyword>
<comment type="caution">
    <text evidence="1">The sequence shown here is derived from an EMBL/GenBank/DDBJ whole genome shotgun (WGS) entry which is preliminary data.</text>
</comment>
<dbReference type="EMBL" id="AOIU01000049">
    <property type="protein sequence ID" value="ELZ19684.1"/>
    <property type="molecule type" value="Genomic_DNA"/>
</dbReference>
<evidence type="ECO:0000313" key="1">
    <source>
        <dbReference type="EMBL" id="ELZ19684.1"/>
    </source>
</evidence>
<accession>M0CCR1</accession>